<dbReference type="Proteomes" id="UP000321685">
    <property type="component" value="Unassembled WGS sequence"/>
</dbReference>
<dbReference type="SUPFAM" id="SSF52096">
    <property type="entry name" value="ClpP/crotonase"/>
    <property type="match status" value="1"/>
</dbReference>
<dbReference type="PANTHER" id="PTHR11941:SF169">
    <property type="entry name" value="(7AS)-7A-METHYL-1,5-DIOXO-2,3,5,6,7,7A-HEXAHYDRO-1H-INDENE-CARBOXYL-COA HYDROLASE"/>
    <property type="match status" value="1"/>
</dbReference>
<dbReference type="GO" id="GO:0016829">
    <property type="term" value="F:lyase activity"/>
    <property type="evidence" value="ECO:0007669"/>
    <property type="project" value="UniProtKB-KW"/>
</dbReference>
<dbReference type="PROSITE" id="PS00166">
    <property type="entry name" value="ENOYL_COA_HYDRATASE"/>
    <property type="match status" value="1"/>
</dbReference>
<comment type="similarity">
    <text evidence="1 4">Belongs to the enoyl-CoA hydratase/isomerase family.</text>
</comment>
<reference evidence="5 6" key="1">
    <citation type="submission" date="2019-07" db="EMBL/GenBank/DDBJ databases">
        <title>Whole genome shotgun sequence of Pseudonocardia sulfidoxydans NBRC 16205.</title>
        <authorList>
            <person name="Hosoyama A."/>
            <person name="Uohara A."/>
            <person name="Ohji S."/>
            <person name="Ichikawa N."/>
        </authorList>
    </citation>
    <scope>NUCLEOTIDE SEQUENCE [LARGE SCALE GENOMIC DNA]</scope>
    <source>
        <strain evidence="5 6">NBRC 16205</strain>
    </source>
</reference>
<dbReference type="Pfam" id="PF00378">
    <property type="entry name" value="ECH_1"/>
    <property type="match status" value="1"/>
</dbReference>
<evidence type="ECO:0000313" key="5">
    <source>
        <dbReference type="EMBL" id="GEL26268.1"/>
    </source>
</evidence>
<evidence type="ECO:0000256" key="3">
    <source>
        <dbReference type="ARBA" id="ARBA00023239"/>
    </source>
</evidence>
<dbReference type="PANTHER" id="PTHR11941">
    <property type="entry name" value="ENOYL-COA HYDRATASE-RELATED"/>
    <property type="match status" value="1"/>
</dbReference>
<dbReference type="Gene3D" id="3.90.226.10">
    <property type="entry name" value="2-enoyl-CoA Hydratase, Chain A, domain 1"/>
    <property type="match status" value="1"/>
</dbReference>
<dbReference type="RefSeq" id="WP_147113956.1">
    <property type="nucleotide sequence ID" value="NZ_BJVJ01000082.1"/>
</dbReference>
<keyword evidence="6" id="KW-1185">Reference proteome</keyword>
<sequence>MSELVDLRTSGRTAVITLRRPAKRNALTIELCDLIRDAATGAVADGARSLVVTGEGTSFCAGADLDAVYGDTFREALYGMLQTLTTLPVPVVAAVNGPAIGAGTQIAIACDVRVAAPTAAFAIPTAGNALAVDPWTIRRFSLLAGNGAARAALLGLEKIGADRAHALGLADRLGDLDDALAWAAQMAELAPLTLAYSKQVLNTVFEPELDAATAAELGKSFDACWASEDFAEARAARREKRKPVFRGL</sequence>
<evidence type="ECO:0000256" key="1">
    <source>
        <dbReference type="ARBA" id="ARBA00005254"/>
    </source>
</evidence>
<keyword evidence="3" id="KW-0456">Lyase</keyword>
<protein>
    <submittedName>
        <fullName evidence="5">Putative enoyl-CoA hydratase echA6</fullName>
    </submittedName>
</protein>
<evidence type="ECO:0000256" key="4">
    <source>
        <dbReference type="RuleBase" id="RU003707"/>
    </source>
</evidence>
<dbReference type="GO" id="GO:0006635">
    <property type="term" value="P:fatty acid beta-oxidation"/>
    <property type="evidence" value="ECO:0007669"/>
    <property type="project" value="TreeGrafter"/>
</dbReference>
<name>A0A511DT71_9PSEU</name>
<organism evidence="5 6">
    <name type="scientific">Pseudonocardia sulfidoxydans NBRC 16205</name>
    <dbReference type="NCBI Taxonomy" id="1223511"/>
    <lineage>
        <taxon>Bacteria</taxon>
        <taxon>Bacillati</taxon>
        <taxon>Actinomycetota</taxon>
        <taxon>Actinomycetes</taxon>
        <taxon>Pseudonocardiales</taxon>
        <taxon>Pseudonocardiaceae</taxon>
        <taxon>Pseudonocardia</taxon>
    </lineage>
</organism>
<dbReference type="InterPro" id="IPR029045">
    <property type="entry name" value="ClpP/crotonase-like_dom_sf"/>
</dbReference>
<dbReference type="AlphaFoldDB" id="A0A511DT71"/>
<dbReference type="OrthoDB" id="3569436at2"/>
<dbReference type="EMBL" id="BJVJ01000082">
    <property type="protein sequence ID" value="GEL26268.1"/>
    <property type="molecule type" value="Genomic_DNA"/>
</dbReference>
<comment type="caution">
    <text evidence="5">The sequence shown here is derived from an EMBL/GenBank/DDBJ whole genome shotgun (WGS) entry which is preliminary data.</text>
</comment>
<accession>A0A511DT71</accession>
<dbReference type="InterPro" id="IPR018376">
    <property type="entry name" value="Enoyl-CoA_hyd/isom_CS"/>
</dbReference>
<evidence type="ECO:0000256" key="2">
    <source>
        <dbReference type="ARBA" id="ARBA00023098"/>
    </source>
</evidence>
<proteinExistence type="inferred from homology"/>
<keyword evidence="2" id="KW-0443">Lipid metabolism</keyword>
<dbReference type="CDD" id="cd06558">
    <property type="entry name" value="crotonase-like"/>
    <property type="match status" value="1"/>
</dbReference>
<gene>
    <name evidence="5" type="primary">echA6</name>
    <name evidence="5" type="ORF">PSU4_52220</name>
</gene>
<dbReference type="InterPro" id="IPR001753">
    <property type="entry name" value="Enoyl-CoA_hydra/iso"/>
</dbReference>
<dbReference type="NCBIfam" id="NF005891">
    <property type="entry name" value="PRK07854.1"/>
    <property type="match status" value="1"/>
</dbReference>
<evidence type="ECO:0000313" key="6">
    <source>
        <dbReference type="Proteomes" id="UP000321685"/>
    </source>
</evidence>